<comment type="caution">
    <text evidence="1">The sequence shown here is derived from an EMBL/GenBank/DDBJ whole genome shotgun (WGS) entry which is preliminary data.</text>
</comment>
<keyword evidence="2" id="KW-1185">Reference proteome</keyword>
<name>A0A7Z8Y2Y0_9CAUL</name>
<protein>
    <submittedName>
        <fullName evidence="1">Uncharacterized protein</fullName>
    </submittedName>
</protein>
<dbReference type="EMBL" id="UXHF01000021">
    <property type="protein sequence ID" value="VDC49720.1"/>
    <property type="molecule type" value="Genomic_DNA"/>
</dbReference>
<organism evidence="1 2">
    <name type="scientific">Brevundimonas mediterranea</name>
    <dbReference type="NCBI Taxonomy" id="74329"/>
    <lineage>
        <taxon>Bacteria</taxon>
        <taxon>Pseudomonadati</taxon>
        <taxon>Pseudomonadota</taxon>
        <taxon>Alphaproteobacteria</taxon>
        <taxon>Caulobacterales</taxon>
        <taxon>Caulobacteraceae</taxon>
        <taxon>Brevundimonas</taxon>
    </lineage>
</organism>
<accession>A0A7Z8Y2Y0</accession>
<sequence>MITPGRLDLTVQRWTPFVYQIDFEGLNFTGATMAMQVRLYRDAPGGALLSLSNAASNAEGLSVTTMAVEGLTTSTVQIRINETTAEALLLNAGKPGDDIRVVYDIHITGGGFAKTRWIEGDLIIRAGATQNG</sequence>
<dbReference type="RefSeq" id="WP_196066356.1">
    <property type="nucleotide sequence ID" value="NZ_UXHF01000021.1"/>
</dbReference>
<dbReference type="Proteomes" id="UP000289220">
    <property type="component" value="Unassembled WGS sequence"/>
</dbReference>
<gene>
    <name evidence="1" type="ORF">BREV_BREV_01366</name>
</gene>
<evidence type="ECO:0000313" key="2">
    <source>
        <dbReference type="Proteomes" id="UP000289220"/>
    </source>
</evidence>
<dbReference type="AlphaFoldDB" id="A0A7Z8Y2Y0"/>
<evidence type="ECO:0000313" key="1">
    <source>
        <dbReference type="EMBL" id="VDC49720.1"/>
    </source>
</evidence>
<proteinExistence type="predicted"/>
<reference evidence="1 2" key="1">
    <citation type="submission" date="2018-11" db="EMBL/GenBank/DDBJ databases">
        <authorList>
            <person name="Peiro R."/>
            <person name="Begona"/>
            <person name="Cbmso G."/>
            <person name="Lopez M."/>
            <person name="Gonzalez S."/>
            <person name="Sacristan E."/>
            <person name="Castillo E."/>
        </authorList>
    </citation>
    <scope>NUCLEOTIDE SEQUENCE [LARGE SCALE GENOMIC DNA]</scope>
    <source>
        <strain evidence="1">Brev_genome</strain>
    </source>
</reference>